<dbReference type="Proteomes" id="UP001409585">
    <property type="component" value="Unassembled WGS sequence"/>
</dbReference>
<proteinExistence type="predicted"/>
<evidence type="ECO:0000313" key="2">
    <source>
        <dbReference type="Proteomes" id="UP001409585"/>
    </source>
</evidence>
<gene>
    <name evidence="1" type="ORF">GCM10025791_35250</name>
</gene>
<dbReference type="RefSeq" id="WP_345425500.1">
    <property type="nucleotide sequence ID" value="NZ_AP031496.1"/>
</dbReference>
<keyword evidence="2" id="KW-1185">Reference proteome</keyword>
<evidence type="ECO:0000313" key="1">
    <source>
        <dbReference type="EMBL" id="GAA4951664.1"/>
    </source>
</evidence>
<name>A0AAV3U6I3_9ALTE</name>
<dbReference type="EMBL" id="BAABLX010000029">
    <property type="protein sequence ID" value="GAA4951664.1"/>
    <property type="molecule type" value="Genomic_DNA"/>
</dbReference>
<dbReference type="AlphaFoldDB" id="A0AAV3U6I3"/>
<comment type="caution">
    <text evidence="1">The sequence shown here is derived from an EMBL/GenBank/DDBJ whole genome shotgun (WGS) entry which is preliminary data.</text>
</comment>
<sequence>MATRTTTKKVYYLRARANQQPKNLQTLVETARSNKPTVADTEVTFGGGDIVRIQHYRQNSGHGVYLHLTRYVPGEKAPTLQPKAVAAEDNEGTQPAPTGKEFKDGDCYLLIQQHHVLFCSHGIHVAKAIQYLAMLFKKCDMDQSGREFDVSPVSNLDKVKLLQEHGVRSILLSTNAFDISLPEAERGSWISRTFGKLSDEFNALMEKDDSIADQKIKEDLLVNVELRLNGNTRAAQDTQDFIEDVAESVLSDTDSPISEFAIVTQSGETVKPGSIRLQKGFRVPVIDGALSHISIWDSMESYYTELRQGNILEQ</sequence>
<reference evidence="2" key="1">
    <citation type="journal article" date="2019" name="Int. J. Syst. Evol. Microbiol.">
        <title>The Global Catalogue of Microorganisms (GCM) 10K type strain sequencing project: providing services to taxonomists for standard genome sequencing and annotation.</title>
        <authorList>
            <consortium name="The Broad Institute Genomics Platform"/>
            <consortium name="The Broad Institute Genome Sequencing Center for Infectious Disease"/>
            <person name="Wu L."/>
            <person name="Ma J."/>
        </authorList>
    </citation>
    <scope>NUCLEOTIDE SEQUENCE [LARGE SCALE GENOMIC DNA]</scope>
    <source>
        <strain evidence="2">JCM 19134</strain>
    </source>
</reference>
<accession>A0AAV3U6I3</accession>
<protein>
    <submittedName>
        <fullName evidence="1">Uncharacterized protein</fullName>
    </submittedName>
</protein>
<organism evidence="1 2">
    <name type="scientific">Halioxenophilus aromaticivorans</name>
    <dbReference type="NCBI Taxonomy" id="1306992"/>
    <lineage>
        <taxon>Bacteria</taxon>
        <taxon>Pseudomonadati</taxon>
        <taxon>Pseudomonadota</taxon>
        <taxon>Gammaproteobacteria</taxon>
        <taxon>Alteromonadales</taxon>
        <taxon>Alteromonadaceae</taxon>
        <taxon>Halioxenophilus</taxon>
    </lineage>
</organism>